<accession>A0ABS3JBZ4</accession>
<feature type="region of interest" description="Disordered" evidence="1">
    <location>
        <begin position="74"/>
        <end position="95"/>
    </location>
</feature>
<evidence type="ECO:0000256" key="1">
    <source>
        <dbReference type="SAM" id="MobiDB-lite"/>
    </source>
</evidence>
<dbReference type="RefSeq" id="WP_207327422.1">
    <property type="nucleotide sequence ID" value="NZ_JAFMYW010000001.1"/>
</dbReference>
<reference evidence="2 3" key="1">
    <citation type="submission" date="2021-03" db="EMBL/GenBank/DDBJ databases">
        <title>Fibrella sp. HMF5405 genome sequencing and assembly.</title>
        <authorList>
            <person name="Kang H."/>
            <person name="Kim H."/>
            <person name="Bae S."/>
            <person name="Joh K."/>
        </authorList>
    </citation>
    <scope>NUCLEOTIDE SEQUENCE [LARGE SCALE GENOMIC DNA]</scope>
    <source>
        <strain evidence="2 3">HMF5405</strain>
    </source>
</reference>
<dbReference type="Proteomes" id="UP000664628">
    <property type="component" value="Unassembled WGS sequence"/>
</dbReference>
<protein>
    <submittedName>
        <fullName evidence="2">Uncharacterized protein</fullName>
    </submittedName>
</protein>
<organism evidence="2 3">
    <name type="scientific">Fibrella forsythiae</name>
    <dbReference type="NCBI Taxonomy" id="2817061"/>
    <lineage>
        <taxon>Bacteria</taxon>
        <taxon>Pseudomonadati</taxon>
        <taxon>Bacteroidota</taxon>
        <taxon>Cytophagia</taxon>
        <taxon>Cytophagales</taxon>
        <taxon>Spirosomataceae</taxon>
        <taxon>Fibrella</taxon>
    </lineage>
</organism>
<evidence type="ECO:0000313" key="3">
    <source>
        <dbReference type="Proteomes" id="UP000664628"/>
    </source>
</evidence>
<dbReference type="EMBL" id="JAFMYW010000001">
    <property type="protein sequence ID" value="MBO0947514.1"/>
    <property type="molecule type" value="Genomic_DNA"/>
</dbReference>
<comment type="caution">
    <text evidence="2">The sequence shown here is derived from an EMBL/GenBank/DDBJ whole genome shotgun (WGS) entry which is preliminary data.</text>
</comment>
<feature type="compositionally biased region" description="Polar residues" evidence="1">
    <location>
        <begin position="81"/>
        <end position="92"/>
    </location>
</feature>
<gene>
    <name evidence="2" type="ORF">J2I46_02910</name>
</gene>
<proteinExistence type="predicted"/>
<name>A0ABS3JBZ4_9BACT</name>
<sequence length="275" mass="31578">MDKLQLTTDAQGVSVVAGLKDYFQKIQQLAATGEQFPIDLDEVWPLVYSRKDKAVRTLRKEFFEGEDYISFAQNGKRDESQVSPQNGENSNGGRPEQVYRLSVSCLEYFIARKVREVFEVYRTVFHQAVATHQAPSTPDVNPMLLQILQQQSQLMTGQQSQIDQLRSDIDQIRAGVRVKKPMARQLPVPFSSPVVDVRQTRQFITRRINEYCGIQNCQPSEVYRFLYQRMQSVYGLNAWQLTRHPGESVIDAIERYGFIDRILALITAELVIPQS</sequence>
<evidence type="ECO:0000313" key="2">
    <source>
        <dbReference type="EMBL" id="MBO0947514.1"/>
    </source>
</evidence>
<keyword evidence="3" id="KW-1185">Reference proteome</keyword>